<dbReference type="GeneID" id="125314989"/>
<dbReference type="InterPro" id="IPR036249">
    <property type="entry name" value="Thioredoxin-like_sf"/>
</dbReference>
<dbReference type="Pfam" id="PF00462">
    <property type="entry name" value="Glutaredoxin"/>
    <property type="match status" value="1"/>
</dbReference>
<dbReference type="CDD" id="cd03031">
    <property type="entry name" value="GRX_GRX_like"/>
    <property type="match status" value="1"/>
</dbReference>
<feature type="domain" description="Glutaredoxin" evidence="2">
    <location>
        <begin position="103"/>
        <end position="169"/>
    </location>
</feature>
<gene>
    <name evidence="4" type="primary">LOC125314989</name>
</gene>
<dbReference type="RefSeq" id="XP_048134640.1">
    <property type="nucleotide sequence ID" value="XM_048278683.1"/>
</dbReference>
<name>A0ABM3HDF9_9MYRT</name>
<reference evidence="4" key="1">
    <citation type="submission" date="2025-08" db="UniProtKB">
        <authorList>
            <consortium name="RefSeq"/>
        </authorList>
    </citation>
    <scope>IDENTIFICATION</scope>
    <source>
        <tissue evidence="4">Leaf</tissue>
    </source>
</reference>
<proteinExistence type="predicted"/>
<dbReference type="Gene3D" id="3.40.30.10">
    <property type="entry name" value="Glutaredoxin"/>
    <property type="match status" value="1"/>
</dbReference>
<sequence length="258" mass="28226">MWPLRRINSAPPRPRPPGPRNFSCSSFKDIQYLCTEEAEPQTGSGSDSPRSPTIFHRPRIFSWAHRKAAVSPPPTRGHHHSSPSSLESKLLPGSSDKEKPAVVVYFTSLRVVRKTFDDCRAVRSILRGLRAPVDERDLSMDSRFVAELQGILGRRRLSLPCVFVRGRLVGGAEEVRKLHESGELRALVAGVASPAAGPGPCRTCGGLKYAVCERCSGSRKIYSDKHGFKSCKACNVNGLIRCPSCSFAAPDLDPICFA</sequence>
<dbReference type="Pfam" id="PF23733">
    <property type="entry name" value="GRXCR1-2_C"/>
    <property type="match status" value="1"/>
</dbReference>
<evidence type="ECO:0000313" key="3">
    <source>
        <dbReference type="Proteomes" id="UP000827889"/>
    </source>
</evidence>
<protein>
    <submittedName>
        <fullName evidence="4">Uncharacterized protein At5g39865-like</fullName>
    </submittedName>
</protein>
<evidence type="ECO:0000256" key="1">
    <source>
        <dbReference type="SAM" id="MobiDB-lite"/>
    </source>
</evidence>
<evidence type="ECO:0000313" key="4">
    <source>
        <dbReference type="RefSeq" id="XP_048134640.1"/>
    </source>
</evidence>
<dbReference type="SUPFAM" id="SSF52833">
    <property type="entry name" value="Thioredoxin-like"/>
    <property type="match status" value="1"/>
</dbReference>
<dbReference type="InterPro" id="IPR002109">
    <property type="entry name" value="Glutaredoxin"/>
</dbReference>
<feature type="compositionally biased region" description="Low complexity" evidence="1">
    <location>
        <begin position="82"/>
        <end position="94"/>
    </location>
</feature>
<dbReference type="PROSITE" id="PS51354">
    <property type="entry name" value="GLUTAREDOXIN_2"/>
    <property type="match status" value="1"/>
</dbReference>
<keyword evidence="3" id="KW-1185">Reference proteome</keyword>
<dbReference type="Proteomes" id="UP000827889">
    <property type="component" value="Chromosome 5"/>
</dbReference>
<dbReference type="PANTHER" id="PTHR45669">
    <property type="entry name" value="GLUTAREDOXIN DOMAIN-CONTAINING CYSTEINE-RICH PROTEIN CG12206-RELATED"/>
    <property type="match status" value="1"/>
</dbReference>
<organism evidence="3 4">
    <name type="scientific">Rhodamnia argentea</name>
    <dbReference type="NCBI Taxonomy" id="178133"/>
    <lineage>
        <taxon>Eukaryota</taxon>
        <taxon>Viridiplantae</taxon>
        <taxon>Streptophyta</taxon>
        <taxon>Embryophyta</taxon>
        <taxon>Tracheophyta</taxon>
        <taxon>Spermatophyta</taxon>
        <taxon>Magnoliopsida</taxon>
        <taxon>eudicotyledons</taxon>
        <taxon>Gunneridae</taxon>
        <taxon>Pentapetalae</taxon>
        <taxon>rosids</taxon>
        <taxon>malvids</taxon>
        <taxon>Myrtales</taxon>
        <taxon>Myrtaceae</taxon>
        <taxon>Myrtoideae</taxon>
        <taxon>Myrteae</taxon>
        <taxon>Australasian group</taxon>
        <taxon>Rhodamnia</taxon>
    </lineage>
</organism>
<accession>A0ABM3HDF9</accession>
<evidence type="ECO:0000259" key="2">
    <source>
        <dbReference type="Pfam" id="PF00462"/>
    </source>
</evidence>
<dbReference type="PANTHER" id="PTHR45669:SF67">
    <property type="entry name" value="GLUTAREDOXIN DOMAIN-CONTAINING PROTEIN"/>
    <property type="match status" value="1"/>
</dbReference>
<feature type="region of interest" description="Disordered" evidence="1">
    <location>
        <begin position="67"/>
        <end position="95"/>
    </location>
</feature>
<feature type="region of interest" description="Disordered" evidence="1">
    <location>
        <begin position="1"/>
        <end position="24"/>
    </location>
</feature>